<reference evidence="2 4" key="1">
    <citation type="journal article" date="2018" name="Appl. Microbiol. Biotechnol.">
        <title>Co-cultivation of the strictly anaerobic methanogen Methanosarcina barkeri with aerobic methanotrophs in an oxygen-limited membrane bioreactor.</title>
        <authorList>
            <person name="In 't Zandt M.H."/>
            <person name="van den Bosch T.J.M."/>
            <person name="Rijkers R."/>
            <person name="van Kessel M.A.H.J."/>
            <person name="Jetten M.S.M."/>
            <person name="Welte C.U."/>
        </authorList>
    </citation>
    <scope>NUCLEOTIDE SEQUENCE [LARGE SCALE GENOMIC DNA]</scope>
    <source>
        <strain evidence="2 4">DSM 17706</strain>
    </source>
</reference>
<keyword evidence="1" id="KW-0732">Signal</keyword>
<dbReference type="Proteomes" id="UP000316781">
    <property type="component" value="Unassembled WGS sequence"/>
</dbReference>
<dbReference type="EMBL" id="VJMF01000016">
    <property type="protein sequence ID" value="TRL36777.1"/>
    <property type="molecule type" value="Genomic_DNA"/>
</dbReference>
<sequence>MRHFVNLSAGLACLLALATAGEALAKTHRAAHRHPVIAPAGVIVATGPIPYVRQPLVVPRRSWLDPGPVVPVGSTNRYMVEATYFAYQPMEDNQRSWFMQETLPNRRRFEVLPYRDGIAPIWWP</sequence>
<evidence type="ECO:0000256" key="1">
    <source>
        <dbReference type="SAM" id="SignalP"/>
    </source>
</evidence>
<keyword evidence="4" id="KW-1185">Reference proteome</keyword>
<dbReference type="AlphaFoldDB" id="A0A2U1SU25"/>
<proteinExistence type="predicted"/>
<feature type="signal peptide" evidence="1">
    <location>
        <begin position="1"/>
        <end position="25"/>
    </location>
</feature>
<protein>
    <submittedName>
        <fullName evidence="2">Uncharacterized protein</fullName>
    </submittedName>
</protein>
<evidence type="ECO:0000313" key="4">
    <source>
        <dbReference type="Proteomes" id="UP000245137"/>
    </source>
</evidence>
<comment type="caution">
    <text evidence="2">The sequence shown here is derived from an EMBL/GenBank/DDBJ whole genome shotgun (WGS) entry which is preliminary data.</text>
</comment>
<dbReference type="Proteomes" id="UP000245137">
    <property type="component" value="Unassembled WGS sequence"/>
</dbReference>
<gene>
    <name evidence="2" type="ORF">C5689_04790</name>
    <name evidence="3" type="ORF">FM996_03620</name>
</gene>
<accession>A0A2U1SU25</accession>
<evidence type="ECO:0000313" key="5">
    <source>
        <dbReference type="Proteomes" id="UP000316781"/>
    </source>
</evidence>
<feature type="chain" id="PRO_5036052195" evidence="1">
    <location>
        <begin position="26"/>
        <end position="124"/>
    </location>
</feature>
<dbReference type="OrthoDB" id="8019541at2"/>
<reference evidence="3 5" key="3">
    <citation type="submission" date="2019-07" db="EMBL/GenBank/DDBJ databases">
        <title>Ln-dependent methylotrophs.</title>
        <authorList>
            <person name="Tani A."/>
        </authorList>
    </citation>
    <scope>NUCLEOTIDE SEQUENCE [LARGE SCALE GENOMIC DNA]</scope>
    <source>
        <strain evidence="3 5">SM89A</strain>
    </source>
</reference>
<organism evidence="2 4">
    <name type="scientific">Methylosinus sporium</name>
    <dbReference type="NCBI Taxonomy" id="428"/>
    <lineage>
        <taxon>Bacteria</taxon>
        <taxon>Pseudomonadati</taxon>
        <taxon>Pseudomonadota</taxon>
        <taxon>Alphaproteobacteria</taxon>
        <taxon>Hyphomicrobiales</taxon>
        <taxon>Methylocystaceae</taxon>
        <taxon>Methylosinus</taxon>
    </lineage>
</organism>
<dbReference type="RefSeq" id="WP_108916131.1">
    <property type="nucleotide sequence ID" value="NZ_BGJY01000002.1"/>
</dbReference>
<evidence type="ECO:0000313" key="2">
    <source>
        <dbReference type="EMBL" id="PWB95108.1"/>
    </source>
</evidence>
<evidence type="ECO:0000313" key="3">
    <source>
        <dbReference type="EMBL" id="TRL36777.1"/>
    </source>
</evidence>
<dbReference type="EMBL" id="PUIV01000004">
    <property type="protein sequence ID" value="PWB95108.1"/>
    <property type="molecule type" value="Genomic_DNA"/>
</dbReference>
<name>A0A2U1SU25_METSR</name>
<reference evidence="2" key="2">
    <citation type="submission" date="2018-02" db="EMBL/GenBank/DDBJ databases">
        <authorList>
            <person name="Cohen D.B."/>
            <person name="Kent A.D."/>
        </authorList>
    </citation>
    <scope>NUCLEOTIDE SEQUENCE</scope>
    <source>
        <strain evidence="2">DSM 17706</strain>
    </source>
</reference>